<dbReference type="Gene3D" id="3.30.70.580">
    <property type="entry name" value="Pseudouridine synthase I, catalytic domain, N-terminal subdomain"/>
    <property type="match status" value="1"/>
</dbReference>
<evidence type="ECO:0000256" key="5">
    <source>
        <dbReference type="SAM" id="MobiDB-lite"/>
    </source>
</evidence>
<keyword evidence="7" id="KW-1185">Reference proteome</keyword>
<comment type="similarity">
    <text evidence="1">Belongs to the tRNA pseudouridine synthase TruA family.</text>
</comment>
<keyword evidence="3" id="KW-0413">Isomerase</keyword>
<dbReference type="InterPro" id="IPR020103">
    <property type="entry name" value="PsdUridine_synth_cat_dom_sf"/>
</dbReference>
<dbReference type="Proteomes" id="UP000673691">
    <property type="component" value="Unassembled WGS sequence"/>
</dbReference>
<evidence type="ECO:0000313" key="6">
    <source>
        <dbReference type="EMBL" id="KAG5457904.1"/>
    </source>
</evidence>
<proteinExistence type="inferred from homology"/>
<feature type="compositionally biased region" description="Basic and acidic residues" evidence="5">
    <location>
        <begin position="58"/>
        <end position="78"/>
    </location>
</feature>
<evidence type="ECO:0000313" key="7">
    <source>
        <dbReference type="Proteomes" id="UP000673691"/>
    </source>
</evidence>
<feature type="region of interest" description="Disordered" evidence="5">
    <location>
        <begin position="1"/>
        <end position="123"/>
    </location>
</feature>
<keyword evidence="2" id="KW-0819">tRNA processing</keyword>
<dbReference type="InterPro" id="IPR001406">
    <property type="entry name" value="PsdUridine_synth_TruA"/>
</dbReference>
<evidence type="ECO:0000256" key="3">
    <source>
        <dbReference type="ARBA" id="ARBA00023235"/>
    </source>
</evidence>
<protein>
    <submittedName>
        <fullName evidence="6">Pseudouridine synthase</fullName>
    </submittedName>
</protein>
<dbReference type="PANTHER" id="PTHR11142">
    <property type="entry name" value="PSEUDOURIDYLATE SYNTHASE"/>
    <property type="match status" value="1"/>
</dbReference>
<name>A0A8H7ZR89_9FUNG</name>
<dbReference type="GO" id="GO:1990481">
    <property type="term" value="P:mRNA pseudouridine synthesis"/>
    <property type="evidence" value="ECO:0007669"/>
    <property type="project" value="TreeGrafter"/>
</dbReference>
<dbReference type="GO" id="GO:0005634">
    <property type="term" value="C:nucleus"/>
    <property type="evidence" value="ECO:0007669"/>
    <property type="project" value="TreeGrafter"/>
</dbReference>
<dbReference type="SUPFAM" id="SSF55120">
    <property type="entry name" value="Pseudouridine synthase"/>
    <property type="match status" value="1"/>
</dbReference>
<dbReference type="InterPro" id="IPR020094">
    <property type="entry name" value="TruA/RsuA/RluB/E/F_N"/>
</dbReference>
<gene>
    <name evidence="6" type="ORF">BJ554DRAFT_1975</name>
</gene>
<dbReference type="EMBL" id="JAEFCI010009291">
    <property type="protein sequence ID" value="KAG5457904.1"/>
    <property type="molecule type" value="Genomic_DNA"/>
</dbReference>
<evidence type="ECO:0000256" key="4">
    <source>
        <dbReference type="ARBA" id="ARBA00036943"/>
    </source>
</evidence>
<accession>A0A8H7ZR89</accession>
<dbReference type="PANTHER" id="PTHR11142:SF4">
    <property type="entry name" value="PSEUDOURIDYLATE SYNTHASE 1 HOMOLOG"/>
    <property type="match status" value="1"/>
</dbReference>
<comment type="catalytic activity">
    <reaction evidence="4">
        <text>a uridine in tRNA = a pseudouridine in tRNA</text>
        <dbReference type="Rhea" id="RHEA:54572"/>
        <dbReference type="Rhea" id="RHEA-COMP:13339"/>
        <dbReference type="Rhea" id="RHEA-COMP:13934"/>
        <dbReference type="ChEBI" id="CHEBI:65314"/>
        <dbReference type="ChEBI" id="CHEBI:65315"/>
    </reaction>
</comment>
<dbReference type="GO" id="GO:0009982">
    <property type="term" value="F:pseudouridine synthase activity"/>
    <property type="evidence" value="ECO:0007669"/>
    <property type="project" value="InterPro"/>
</dbReference>
<dbReference type="GO" id="GO:0003723">
    <property type="term" value="F:RNA binding"/>
    <property type="evidence" value="ECO:0007669"/>
    <property type="project" value="InterPro"/>
</dbReference>
<feature type="compositionally biased region" description="Acidic residues" evidence="5">
    <location>
        <begin position="97"/>
        <end position="110"/>
    </location>
</feature>
<sequence>MAAEHSPASPRGGDKPPASPSSAGPGGLDQHSQNGPAPEAPGAPAAAEGPPPAKKQRVAGEGHTRHGDDARPPGHREGGTPCRKRGRPAAAAAGDDSASEEDDGEGDGESAAEGKARTPRRAPKRKVVLLMGYCGTKFRGMQVNPGTFTVEGELIRALCKIGSISEANAGDSKKVQLRRAARTDKGVHAAGQVVSMKLVVDIESFLGKLNAELDEDIRVYGARTSVFFPRLPGYFLCKSVPRAPGFCSYLIVVFFAFF</sequence>
<dbReference type="AlphaFoldDB" id="A0A8H7ZR89"/>
<evidence type="ECO:0000256" key="2">
    <source>
        <dbReference type="ARBA" id="ARBA00022694"/>
    </source>
</evidence>
<reference evidence="6 7" key="1">
    <citation type="journal article" name="Sci. Rep.">
        <title>Genome-scale phylogenetic analyses confirm Olpidium as the closest living zoosporic fungus to the non-flagellated, terrestrial fungi.</title>
        <authorList>
            <person name="Chang Y."/>
            <person name="Rochon D."/>
            <person name="Sekimoto S."/>
            <person name="Wang Y."/>
            <person name="Chovatia M."/>
            <person name="Sandor L."/>
            <person name="Salamov A."/>
            <person name="Grigoriev I.V."/>
            <person name="Stajich J.E."/>
            <person name="Spatafora J.W."/>
        </authorList>
    </citation>
    <scope>NUCLEOTIDE SEQUENCE [LARGE SCALE GENOMIC DNA]</scope>
    <source>
        <strain evidence="6">S191</strain>
    </source>
</reference>
<comment type="caution">
    <text evidence="6">The sequence shown here is derived from an EMBL/GenBank/DDBJ whole genome shotgun (WGS) entry which is preliminary data.</text>
</comment>
<feature type="compositionally biased region" description="Low complexity" evidence="5">
    <location>
        <begin position="35"/>
        <end position="48"/>
    </location>
</feature>
<dbReference type="GO" id="GO:0031119">
    <property type="term" value="P:tRNA pseudouridine synthesis"/>
    <property type="evidence" value="ECO:0007669"/>
    <property type="project" value="TreeGrafter"/>
</dbReference>
<organism evidence="6 7">
    <name type="scientific">Olpidium bornovanus</name>
    <dbReference type="NCBI Taxonomy" id="278681"/>
    <lineage>
        <taxon>Eukaryota</taxon>
        <taxon>Fungi</taxon>
        <taxon>Fungi incertae sedis</taxon>
        <taxon>Olpidiomycota</taxon>
        <taxon>Olpidiomycotina</taxon>
        <taxon>Olpidiomycetes</taxon>
        <taxon>Olpidiales</taxon>
        <taxon>Olpidiaceae</taxon>
        <taxon>Olpidium</taxon>
    </lineage>
</organism>
<evidence type="ECO:0000256" key="1">
    <source>
        <dbReference type="ARBA" id="ARBA00009375"/>
    </source>
</evidence>
<dbReference type="FunFam" id="3.30.70.580:FF:000002">
    <property type="entry name" value="tRNA pseudouridine synthase"/>
    <property type="match status" value="1"/>
</dbReference>
<dbReference type="OrthoDB" id="10256309at2759"/>